<gene>
    <name evidence="2" type="ORF">SAMN05421677_11471</name>
</gene>
<dbReference type="RefSeq" id="WP_089653262.1">
    <property type="nucleotide sequence ID" value="NZ_FNIZ01000014.1"/>
</dbReference>
<sequence length="277" mass="31160">MDQMEHEDQSNEEYHMGHAEAEQVLDDIAFYRTLIVNVVFIGKEGADDWVLIDCGIGHYSKRIMEAAEKRYGRAKPKAIILTHGHFDHVGSAKQLADEWKVPIYIHPMEMDYVTGKRDYPVGDATVGGGLFSLLSPFFPTHQADLSKYIHPLPNDGTIPFLEDWRFIHTPGHTPGHIALFRDKDKTLIAGDAFITVKQESSMAVFIQHQHVHGPPAYFTHNWEEAEKSVKELASLQPVVAVTGHGLPMEGEILSKQLNELATNFKELAVPKHKGKLH</sequence>
<organism evidence="2 3">
    <name type="scientific">Halobacillus aidingensis</name>
    <dbReference type="NCBI Taxonomy" id="240303"/>
    <lineage>
        <taxon>Bacteria</taxon>
        <taxon>Bacillati</taxon>
        <taxon>Bacillota</taxon>
        <taxon>Bacilli</taxon>
        <taxon>Bacillales</taxon>
        <taxon>Bacillaceae</taxon>
        <taxon>Halobacillus</taxon>
    </lineage>
</organism>
<dbReference type="InterPro" id="IPR001279">
    <property type="entry name" value="Metallo-B-lactamas"/>
</dbReference>
<dbReference type="OrthoDB" id="9802248at2"/>
<dbReference type="Pfam" id="PF00753">
    <property type="entry name" value="Lactamase_B"/>
    <property type="match status" value="1"/>
</dbReference>
<keyword evidence="3" id="KW-1185">Reference proteome</keyword>
<protein>
    <submittedName>
        <fullName evidence="2">Glyoxylase, beta-lactamase superfamily II</fullName>
    </submittedName>
</protein>
<dbReference type="STRING" id="240303.SAMN05421677_11471"/>
<proteinExistence type="predicted"/>
<dbReference type="PANTHER" id="PTHR42951:SF17">
    <property type="entry name" value="METALLO-BETA-LACTAMASE DOMAIN-CONTAINING PROTEIN"/>
    <property type="match status" value="1"/>
</dbReference>
<evidence type="ECO:0000259" key="1">
    <source>
        <dbReference type="SMART" id="SM00849"/>
    </source>
</evidence>
<dbReference type="Gene3D" id="3.60.15.10">
    <property type="entry name" value="Ribonuclease Z/Hydroxyacylglutathione hydrolase-like"/>
    <property type="match status" value="1"/>
</dbReference>
<dbReference type="InterPro" id="IPR050855">
    <property type="entry name" value="NDM-1-like"/>
</dbReference>
<dbReference type="SMART" id="SM00849">
    <property type="entry name" value="Lactamase_B"/>
    <property type="match status" value="1"/>
</dbReference>
<evidence type="ECO:0000313" key="2">
    <source>
        <dbReference type="EMBL" id="SDP24460.1"/>
    </source>
</evidence>
<feature type="domain" description="Metallo-beta-lactamase" evidence="1">
    <location>
        <begin position="35"/>
        <end position="244"/>
    </location>
</feature>
<dbReference type="PANTHER" id="PTHR42951">
    <property type="entry name" value="METALLO-BETA-LACTAMASE DOMAIN-CONTAINING"/>
    <property type="match status" value="1"/>
</dbReference>
<dbReference type="CDD" id="cd07721">
    <property type="entry name" value="yflN-like_MBL-fold"/>
    <property type="match status" value="1"/>
</dbReference>
<dbReference type="Proteomes" id="UP000198860">
    <property type="component" value="Unassembled WGS sequence"/>
</dbReference>
<evidence type="ECO:0000313" key="3">
    <source>
        <dbReference type="Proteomes" id="UP000198860"/>
    </source>
</evidence>
<dbReference type="InterPro" id="IPR036866">
    <property type="entry name" value="RibonucZ/Hydroxyglut_hydro"/>
</dbReference>
<dbReference type="AlphaFoldDB" id="A0A1H0R4V5"/>
<reference evidence="3" key="1">
    <citation type="submission" date="2016-10" db="EMBL/GenBank/DDBJ databases">
        <authorList>
            <person name="Varghese N."/>
            <person name="Submissions S."/>
        </authorList>
    </citation>
    <scope>NUCLEOTIDE SEQUENCE [LARGE SCALE GENOMIC DNA]</scope>
    <source>
        <strain evidence="3">CGMCC 1.3703</strain>
    </source>
</reference>
<dbReference type="SUPFAM" id="SSF56281">
    <property type="entry name" value="Metallo-hydrolase/oxidoreductase"/>
    <property type="match status" value="1"/>
</dbReference>
<accession>A0A1H0R4V5</accession>
<dbReference type="EMBL" id="FNIZ01000014">
    <property type="protein sequence ID" value="SDP24460.1"/>
    <property type="molecule type" value="Genomic_DNA"/>
</dbReference>
<name>A0A1H0R4V5_HALAD</name>